<dbReference type="RefSeq" id="WP_004884927.1">
    <property type="nucleotide sequence ID" value="NZ_CP077719.1"/>
</dbReference>
<comment type="catalytic activity">
    <reaction evidence="8">
        <text>NAD(+) + H2O = beta-nicotinamide D-ribonucleotide + AMP + 2 H(+)</text>
        <dbReference type="Rhea" id="RHEA:11800"/>
        <dbReference type="ChEBI" id="CHEBI:14649"/>
        <dbReference type="ChEBI" id="CHEBI:15377"/>
        <dbReference type="ChEBI" id="CHEBI:15378"/>
        <dbReference type="ChEBI" id="CHEBI:57540"/>
        <dbReference type="ChEBI" id="CHEBI:456215"/>
        <dbReference type="EC" id="3.6.1.22"/>
    </reaction>
</comment>
<evidence type="ECO:0000256" key="5">
    <source>
        <dbReference type="ARBA" id="ARBA00023027"/>
    </source>
</evidence>
<feature type="binding site" evidence="8">
    <location>
        <position position="235"/>
    </location>
    <ligand>
        <name>a divalent metal cation</name>
        <dbReference type="ChEBI" id="CHEBI:60240"/>
        <label>1</label>
    </ligand>
</feature>
<dbReference type="SUPFAM" id="SSF55811">
    <property type="entry name" value="Nudix"/>
    <property type="match status" value="2"/>
</dbReference>
<comment type="subunit">
    <text evidence="8">Homodimer.</text>
</comment>
<dbReference type="CDD" id="cd03429">
    <property type="entry name" value="NUDIX_NADH_pyrophosphatase_Nudt13"/>
    <property type="match status" value="1"/>
</dbReference>
<comment type="cofactor">
    <cofactor evidence="8">
        <name>Zn(2+)</name>
        <dbReference type="ChEBI" id="CHEBI:29105"/>
    </cofactor>
    <text evidence="8">Binds 1 zinc ion per subunit.</text>
</comment>
<dbReference type="PROSITE" id="PS51462">
    <property type="entry name" value="NUDIX"/>
    <property type="match status" value="1"/>
</dbReference>
<dbReference type="PANTHER" id="PTHR42904:SF6">
    <property type="entry name" value="NAD-CAPPED RNA HYDROLASE NUDT12"/>
    <property type="match status" value="1"/>
</dbReference>
<dbReference type="Gene3D" id="3.90.79.20">
    <property type="match status" value="1"/>
</dbReference>
<feature type="binding site" evidence="8">
    <location>
        <position position="194"/>
    </location>
    <ligand>
        <name>a divalent metal cation</name>
        <dbReference type="ChEBI" id="CHEBI:60240"/>
        <label>3</label>
    </ligand>
</feature>
<dbReference type="EMBL" id="JAZEIP010000040">
    <property type="protein sequence ID" value="MEE4042270.1"/>
    <property type="molecule type" value="Genomic_DNA"/>
</dbReference>
<feature type="binding site" evidence="8">
    <location>
        <position position="140"/>
    </location>
    <ligand>
        <name>substrate</name>
    </ligand>
</feature>
<dbReference type="InterPro" id="IPR022925">
    <property type="entry name" value="RNA_Hydrolase_NudC"/>
</dbReference>
<feature type="binding site" evidence="8">
    <location>
        <begin position="208"/>
        <end position="215"/>
    </location>
    <ligand>
        <name>substrate</name>
    </ligand>
</feature>
<feature type="binding site" evidence="8">
    <location>
        <position position="235"/>
    </location>
    <ligand>
        <name>a divalent metal cation</name>
        <dbReference type="ChEBI" id="CHEBI:60240"/>
        <label>3</label>
    </ligand>
</feature>
<dbReference type="InterPro" id="IPR015797">
    <property type="entry name" value="NUDIX_hydrolase-like_dom_sf"/>
</dbReference>
<feature type="binding site" evidence="8">
    <location>
        <position position="127"/>
    </location>
    <ligand>
        <name>substrate</name>
    </ligand>
</feature>
<feature type="binding site" evidence="8">
    <location>
        <position position="114"/>
    </location>
    <ligand>
        <name>Zn(2+)</name>
        <dbReference type="ChEBI" id="CHEBI:29105"/>
    </ligand>
</feature>
<evidence type="ECO:0000313" key="11">
    <source>
        <dbReference type="Proteomes" id="UP001343600"/>
    </source>
</evidence>
<dbReference type="InterPro" id="IPR050241">
    <property type="entry name" value="NAD-cap_RNA_hydrolase_NudC"/>
</dbReference>
<evidence type="ECO:0000256" key="8">
    <source>
        <dbReference type="HAMAP-Rule" id="MF_00297"/>
    </source>
</evidence>
<comment type="cofactor">
    <cofactor evidence="8">
        <name>Mg(2+)</name>
        <dbReference type="ChEBI" id="CHEBI:18420"/>
    </cofactor>
    <cofactor evidence="8">
        <name>Mn(2+)</name>
        <dbReference type="ChEBI" id="CHEBI:29035"/>
    </cofactor>
    <text evidence="8">Divalent metal cations. Mg(2+) or Mn(2+).</text>
</comment>
<evidence type="ECO:0000313" key="10">
    <source>
        <dbReference type="EMBL" id="MEE4042270.1"/>
    </source>
</evidence>
<dbReference type="Proteomes" id="UP001343600">
    <property type="component" value="Unassembled WGS sequence"/>
</dbReference>
<comment type="catalytic activity">
    <reaction evidence="8">
        <text>NADH + H2O = reduced beta-nicotinamide D-ribonucleotide + AMP + 2 H(+)</text>
        <dbReference type="Rhea" id="RHEA:48868"/>
        <dbReference type="ChEBI" id="CHEBI:15377"/>
        <dbReference type="ChEBI" id="CHEBI:15378"/>
        <dbReference type="ChEBI" id="CHEBI:57945"/>
        <dbReference type="ChEBI" id="CHEBI:90832"/>
        <dbReference type="ChEBI" id="CHEBI:456215"/>
        <dbReference type="EC" id="3.6.1.22"/>
    </reaction>
</comment>
<comment type="function">
    <text evidence="8">mRNA decapping enzyme that specifically removes the nicotinamide adenine dinucleotide (NAD) cap from a subset of mRNAs by hydrolyzing the diphosphate linkage to produce nicotinamide mononucleotide (NMN) and 5' monophosphate mRNA. The NAD-cap is present at the 5'-end of some mRNAs and stabilizes RNA against 5'-processing. Has preference for mRNAs with a 5'-end purine. Catalyzes the hydrolysis of a broad range of dinucleotide pyrophosphates.</text>
</comment>
<dbReference type="EC" id="3.6.1.-" evidence="8"/>
<feature type="short sequence motif" description="Nudix box" evidence="8">
    <location>
        <begin position="175"/>
        <end position="196"/>
    </location>
</feature>
<feature type="binding site" evidence="8">
    <location>
        <position position="257"/>
    </location>
    <ligand>
        <name>substrate</name>
    </ligand>
</feature>
<dbReference type="PANTHER" id="PTHR42904">
    <property type="entry name" value="NUDIX HYDROLASE, NUDC SUBFAMILY"/>
    <property type="match status" value="1"/>
</dbReference>
<keyword evidence="3 8" id="KW-0378">Hydrolase</keyword>
<keyword evidence="6 8" id="KW-0464">Manganese</keyword>
<dbReference type="Pfam" id="PF00293">
    <property type="entry name" value="NUDIX"/>
    <property type="match status" value="1"/>
</dbReference>
<feature type="binding site" evidence="8">
    <location>
        <position position="132"/>
    </location>
    <ligand>
        <name>Zn(2+)</name>
        <dbReference type="ChEBI" id="CHEBI:29105"/>
    </ligand>
</feature>
<keyword evidence="4 8" id="KW-0460">Magnesium</keyword>
<organism evidence="10 11">
    <name type="scientific">Pseudomonas viridiflava</name>
    <name type="common">Phytomonas viridiflava</name>
    <dbReference type="NCBI Taxonomy" id="33069"/>
    <lineage>
        <taxon>Bacteria</taxon>
        <taxon>Pseudomonadati</taxon>
        <taxon>Pseudomonadota</taxon>
        <taxon>Gammaproteobacteria</taxon>
        <taxon>Pseudomonadales</taxon>
        <taxon>Pseudomonadaceae</taxon>
        <taxon>Pseudomonas</taxon>
    </lineage>
</organism>
<dbReference type="InterPro" id="IPR000086">
    <property type="entry name" value="NUDIX_hydrolase_dom"/>
</dbReference>
<comment type="similarity">
    <text evidence="1 8">Belongs to the Nudix hydrolase family. NudC subfamily.</text>
</comment>
<reference evidence="10 11" key="1">
    <citation type="submission" date="2024-01" db="EMBL/GenBank/DDBJ databases">
        <title>Characterization of Pseudomonas viridiflava in Georgia, USA.</title>
        <authorList>
            <person name="Zhao M."/>
            <person name="Dutta B."/>
        </authorList>
    </citation>
    <scope>NUCLEOTIDE SEQUENCE [LARGE SCALE GENOMIC DNA]</scope>
    <source>
        <strain evidence="10 11">21GA0539</strain>
    </source>
</reference>
<keyword evidence="5 8" id="KW-0520">NAD</keyword>
<sequence>MTRPERWTTAVLDIEASGGWAVVHGDQGFLLDSNGVMFPRAWLKGLDLPVQSEHGIGHFDGEAVYLLVLERSVAVEGCSWQGLRQFMLEGDFAIFEMLGYAAQISTWAREHRFCGACGRPTVQVHGERAMYCEHDNLRLYPRISPSMIVLITRGDEILLARSPRFVTGVYSTLAGFVEPGESAEDCVRREVMEEVQVRIKNLKYMGSQCWPFPHSMMLGFHAEYDSGEIVPQADEIEDARWFRIDDLPPLPANRSIARYLIEAYLAERSGAPEPVLPG</sequence>
<gene>
    <name evidence="8 10" type="primary">nudC</name>
    <name evidence="10" type="ORF">V2I87_19415</name>
</gene>
<feature type="binding site" evidence="8">
    <location>
        <position position="174"/>
    </location>
    <ligand>
        <name>a divalent metal cation</name>
        <dbReference type="ChEBI" id="CHEBI:60240"/>
        <label>1</label>
    </ligand>
</feature>
<dbReference type="Pfam" id="PF09297">
    <property type="entry name" value="Zn_ribbon_NUD"/>
    <property type="match status" value="1"/>
</dbReference>
<dbReference type="InterPro" id="IPR015375">
    <property type="entry name" value="NADH_PPase-like_N"/>
</dbReference>
<feature type="binding site" evidence="8">
    <location>
        <position position="84"/>
    </location>
    <ligand>
        <name>substrate</name>
    </ligand>
</feature>
<accession>A0ABU7NBG1</accession>
<comment type="caution">
    <text evidence="10">The sequence shown here is derived from an EMBL/GenBank/DDBJ whole genome shotgun (WGS) entry which is preliminary data.</text>
</comment>
<evidence type="ECO:0000259" key="9">
    <source>
        <dbReference type="PROSITE" id="PS51462"/>
    </source>
</evidence>
<feature type="binding site" evidence="8">
    <location>
        <position position="190"/>
    </location>
    <ligand>
        <name>a divalent metal cation</name>
        <dbReference type="ChEBI" id="CHEBI:60240"/>
        <label>2</label>
    </ligand>
</feature>
<feature type="binding site" evidence="8">
    <location>
        <position position="117"/>
    </location>
    <ligand>
        <name>Zn(2+)</name>
        <dbReference type="ChEBI" id="CHEBI:29105"/>
    </ligand>
</feature>
<dbReference type="HAMAP" id="MF_00297">
    <property type="entry name" value="Nudix_NudC"/>
    <property type="match status" value="1"/>
</dbReference>
<evidence type="ECO:0000256" key="2">
    <source>
        <dbReference type="ARBA" id="ARBA00022723"/>
    </source>
</evidence>
<comment type="caution">
    <text evidence="8">Lacks conserved residue(s) required for the propagation of feature annotation.</text>
</comment>
<protein>
    <recommendedName>
        <fullName evidence="8">NAD-capped RNA hydrolase NudC</fullName>
        <shortName evidence="8">DeNADding enzyme NudC</shortName>
        <ecNumber evidence="8">3.6.1.-</ecNumber>
    </recommendedName>
    <alternativeName>
        <fullName evidence="8">NADH pyrophosphatase</fullName>
        <ecNumber evidence="8">3.6.1.22</ecNumber>
    </alternativeName>
</protein>
<evidence type="ECO:0000256" key="7">
    <source>
        <dbReference type="ARBA" id="ARBA00023679"/>
    </source>
</evidence>
<comment type="catalytic activity">
    <reaction evidence="7">
        <text>a 5'-end NAD(+)-phospho-ribonucleoside in mRNA + H2O = a 5'-end phospho-adenosine-phospho-ribonucleoside in mRNA + beta-nicotinamide D-ribonucleotide + 2 H(+)</text>
        <dbReference type="Rhea" id="RHEA:60876"/>
        <dbReference type="Rhea" id="RHEA-COMP:15698"/>
        <dbReference type="Rhea" id="RHEA-COMP:15719"/>
        <dbReference type="ChEBI" id="CHEBI:14649"/>
        <dbReference type="ChEBI" id="CHEBI:15377"/>
        <dbReference type="ChEBI" id="CHEBI:15378"/>
        <dbReference type="ChEBI" id="CHEBI:144029"/>
        <dbReference type="ChEBI" id="CHEBI:144051"/>
    </reaction>
    <physiologicalReaction direction="left-to-right" evidence="7">
        <dbReference type="Rhea" id="RHEA:60877"/>
    </physiologicalReaction>
</comment>
<proteinExistence type="inferred from homology"/>
<keyword evidence="2 8" id="KW-0479">Metal-binding</keyword>
<feature type="domain" description="Nudix hydrolase" evidence="9">
    <location>
        <begin position="141"/>
        <end position="264"/>
    </location>
</feature>
<dbReference type="InterPro" id="IPR015376">
    <property type="entry name" value="Znr_NADH_PPase"/>
</dbReference>
<evidence type="ECO:0000256" key="4">
    <source>
        <dbReference type="ARBA" id="ARBA00022842"/>
    </source>
</evidence>
<dbReference type="InterPro" id="IPR049734">
    <property type="entry name" value="NudC-like_C"/>
</dbReference>
<dbReference type="NCBIfam" id="NF001299">
    <property type="entry name" value="PRK00241.1"/>
    <property type="match status" value="1"/>
</dbReference>
<keyword evidence="11" id="KW-1185">Reference proteome</keyword>
<dbReference type="GO" id="GO:0016787">
    <property type="term" value="F:hydrolase activity"/>
    <property type="evidence" value="ECO:0007669"/>
    <property type="project" value="UniProtKB-KW"/>
</dbReference>
<dbReference type="EC" id="3.6.1.22" evidence="8"/>
<feature type="binding site" evidence="8">
    <location>
        <position position="190"/>
    </location>
    <ligand>
        <name>a divalent metal cation</name>
        <dbReference type="ChEBI" id="CHEBI:60240"/>
        <label>3</label>
    </ligand>
</feature>
<evidence type="ECO:0000256" key="3">
    <source>
        <dbReference type="ARBA" id="ARBA00022801"/>
    </source>
</evidence>
<dbReference type="Gene3D" id="3.90.79.10">
    <property type="entry name" value="Nucleoside Triphosphate Pyrophosphohydrolase"/>
    <property type="match status" value="1"/>
</dbReference>
<evidence type="ECO:0000256" key="6">
    <source>
        <dbReference type="ARBA" id="ARBA00023211"/>
    </source>
</evidence>
<dbReference type="Pfam" id="PF09296">
    <property type="entry name" value="NUDIX-like"/>
    <property type="match status" value="1"/>
</dbReference>
<evidence type="ECO:0000256" key="1">
    <source>
        <dbReference type="ARBA" id="ARBA00009595"/>
    </source>
</evidence>
<feature type="binding site" evidence="8">
    <location>
        <position position="194"/>
    </location>
    <ligand>
        <name>a divalent metal cation</name>
        <dbReference type="ChEBI" id="CHEBI:60240"/>
        <label>1</label>
    </ligand>
</feature>
<name>A0ABU7NBG1_PSEVI</name>
<keyword evidence="8" id="KW-0862">Zinc</keyword>